<dbReference type="AlphaFoldDB" id="A0A6N7LPG6"/>
<feature type="transmembrane region" description="Helical" evidence="1">
    <location>
        <begin position="7"/>
        <end position="26"/>
    </location>
</feature>
<keyword evidence="1" id="KW-1133">Transmembrane helix</keyword>
<organism evidence="2 3">
    <name type="scientific">Alcanivorax sediminis</name>
    <dbReference type="NCBI Taxonomy" id="2663008"/>
    <lineage>
        <taxon>Bacteria</taxon>
        <taxon>Pseudomonadati</taxon>
        <taxon>Pseudomonadota</taxon>
        <taxon>Gammaproteobacteria</taxon>
        <taxon>Oceanospirillales</taxon>
        <taxon>Alcanivoracaceae</taxon>
        <taxon>Alcanivorax</taxon>
    </lineage>
</organism>
<keyword evidence="1" id="KW-0472">Membrane</keyword>
<reference evidence="2 3" key="1">
    <citation type="submission" date="2019-10" db="EMBL/GenBank/DDBJ databases">
        <title>Alcanivorax sp.PA15-N-34 draft genome sequence.</title>
        <authorList>
            <person name="Liao X."/>
            <person name="Shao Z."/>
        </authorList>
    </citation>
    <scope>NUCLEOTIDE SEQUENCE [LARGE SCALE GENOMIC DNA]</scope>
    <source>
        <strain evidence="2 3">PA15-N-34</strain>
    </source>
</reference>
<comment type="caution">
    <text evidence="2">The sequence shown here is derived from an EMBL/GenBank/DDBJ whole genome shotgun (WGS) entry which is preliminary data.</text>
</comment>
<sequence length="192" mass="21473">MMVFGKLNGYGLIIFLFTAAVFLYLWGGSEKTYRTNDISIKVFSGEGVPIVNALVVAAWLDRCAPHGSFRAVVFAVEKVTNSDGIATFPGMEIETLNCIDQDQPSIGVFHSGYDFIGRTIHSEKERIGLFEYKLIYDDEFIVTGRECSDCFDFNTKVYSVLSPVKYHEMSLEQKKNLPILKSLVDGVDKEGV</sequence>
<keyword evidence="3" id="KW-1185">Reference proteome</keyword>
<evidence type="ECO:0000313" key="3">
    <source>
        <dbReference type="Proteomes" id="UP000469421"/>
    </source>
</evidence>
<accession>A0A6N7LPG6</accession>
<protein>
    <submittedName>
        <fullName evidence="2">Uncharacterized protein</fullName>
    </submittedName>
</protein>
<dbReference type="RefSeq" id="WP_153498826.1">
    <property type="nucleotide sequence ID" value="NZ_WIRE01000001.1"/>
</dbReference>
<evidence type="ECO:0000313" key="2">
    <source>
        <dbReference type="EMBL" id="MQX52078.1"/>
    </source>
</evidence>
<proteinExistence type="predicted"/>
<name>A0A6N7LPG6_9GAMM</name>
<evidence type="ECO:0000256" key="1">
    <source>
        <dbReference type="SAM" id="Phobius"/>
    </source>
</evidence>
<dbReference type="Proteomes" id="UP000469421">
    <property type="component" value="Unassembled WGS sequence"/>
</dbReference>
<dbReference type="EMBL" id="WIRE01000001">
    <property type="protein sequence ID" value="MQX52078.1"/>
    <property type="molecule type" value="Genomic_DNA"/>
</dbReference>
<keyword evidence="1" id="KW-0812">Transmembrane</keyword>
<gene>
    <name evidence="2" type="ORF">GFN93_02385</name>
</gene>